<evidence type="ECO:0000313" key="7">
    <source>
        <dbReference type="Proteomes" id="UP001189757"/>
    </source>
</evidence>
<sequence>MPSQPLLSAQRVQSAGGRWLYAVDQTSHSPRATAPHSHARGQLFGTDAGVLTVQTAEGRSVVPAGQAIWIPPGVEHGAETHGPFAGWAAYLAPDACEDLPEVPCTLSMSALLRAAISRAATWADDVLDPAQQRIAAVISDELRALRPVPGALPMPTDARLRKIAHALIADPSDTRRLQDWADWAAIAPRTLTRRFAGETGYAFEAWRHRLRMMCALERLAAGAPVTTIALDLGYDNVSAFIARFRATFGITPGRYAAGRCTTLTLTSSPTDKPTPPAC</sequence>
<accession>A0ABM9K6F8</accession>
<keyword evidence="7" id="KW-1185">Reference proteome</keyword>
<dbReference type="SUPFAM" id="SSF46689">
    <property type="entry name" value="Homeodomain-like"/>
    <property type="match status" value="1"/>
</dbReference>
<dbReference type="EMBL" id="CATZLL010000007">
    <property type="protein sequence ID" value="CAJ0815440.1"/>
    <property type="molecule type" value="Genomic_DNA"/>
</dbReference>
<organism evidence="6 7">
    <name type="scientific">Ralstonia flaminis</name>
    <dbReference type="NCBI Taxonomy" id="3058597"/>
    <lineage>
        <taxon>Bacteria</taxon>
        <taxon>Pseudomonadati</taxon>
        <taxon>Pseudomonadota</taxon>
        <taxon>Betaproteobacteria</taxon>
        <taxon>Burkholderiales</taxon>
        <taxon>Burkholderiaceae</taxon>
        <taxon>Ralstonia</taxon>
    </lineage>
</organism>
<evidence type="ECO:0000256" key="3">
    <source>
        <dbReference type="ARBA" id="ARBA00023159"/>
    </source>
</evidence>
<dbReference type="InterPro" id="IPR011051">
    <property type="entry name" value="RmlC_Cupin_sf"/>
</dbReference>
<dbReference type="PROSITE" id="PS01124">
    <property type="entry name" value="HTH_ARAC_FAMILY_2"/>
    <property type="match status" value="1"/>
</dbReference>
<keyword evidence="3" id="KW-0010">Activator</keyword>
<keyword evidence="1" id="KW-0805">Transcription regulation</keyword>
<name>A0ABM9K6F8_9RALS</name>
<dbReference type="PRINTS" id="PR00032">
    <property type="entry name" value="HTHARAC"/>
</dbReference>
<dbReference type="InterPro" id="IPR018062">
    <property type="entry name" value="HTH_AraC-typ_CS"/>
</dbReference>
<evidence type="ECO:0000256" key="4">
    <source>
        <dbReference type="ARBA" id="ARBA00023163"/>
    </source>
</evidence>
<dbReference type="RefSeq" id="WP_316681333.1">
    <property type="nucleotide sequence ID" value="NZ_CATZLL010000007.1"/>
</dbReference>
<dbReference type="SUPFAM" id="SSF51182">
    <property type="entry name" value="RmlC-like cupins"/>
    <property type="match status" value="1"/>
</dbReference>
<evidence type="ECO:0000259" key="5">
    <source>
        <dbReference type="PROSITE" id="PS01124"/>
    </source>
</evidence>
<keyword evidence="4" id="KW-0804">Transcription</keyword>
<protein>
    <submittedName>
        <fullName evidence="6">HTH-type transcriptional regulator NimR</fullName>
    </submittedName>
</protein>
<dbReference type="PANTHER" id="PTHR11019">
    <property type="entry name" value="HTH-TYPE TRANSCRIPTIONAL REGULATOR NIMR"/>
    <property type="match status" value="1"/>
</dbReference>
<proteinExistence type="predicted"/>
<evidence type="ECO:0000313" key="6">
    <source>
        <dbReference type="EMBL" id="CAJ0815440.1"/>
    </source>
</evidence>
<dbReference type="SMART" id="SM00342">
    <property type="entry name" value="HTH_ARAC"/>
    <property type="match status" value="1"/>
</dbReference>
<gene>
    <name evidence="6" type="primary">nimR_4</name>
    <name evidence="6" type="ORF">LMG18101_02587</name>
</gene>
<evidence type="ECO:0000256" key="1">
    <source>
        <dbReference type="ARBA" id="ARBA00023015"/>
    </source>
</evidence>
<dbReference type="InterPro" id="IPR018060">
    <property type="entry name" value="HTH_AraC"/>
</dbReference>
<dbReference type="PANTHER" id="PTHR11019:SF159">
    <property type="entry name" value="TRANSCRIPTIONAL REGULATOR-RELATED"/>
    <property type="match status" value="1"/>
</dbReference>
<dbReference type="InterPro" id="IPR020449">
    <property type="entry name" value="Tscrpt_reg_AraC-type_HTH"/>
</dbReference>
<dbReference type="Gene3D" id="1.10.10.60">
    <property type="entry name" value="Homeodomain-like"/>
    <property type="match status" value="1"/>
</dbReference>
<dbReference type="InterPro" id="IPR009057">
    <property type="entry name" value="Homeodomain-like_sf"/>
</dbReference>
<dbReference type="Gene3D" id="2.60.120.10">
    <property type="entry name" value="Jelly Rolls"/>
    <property type="match status" value="1"/>
</dbReference>
<dbReference type="InterPro" id="IPR003313">
    <property type="entry name" value="AraC-bd"/>
</dbReference>
<dbReference type="Pfam" id="PF02311">
    <property type="entry name" value="AraC_binding"/>
    <property type="match status" value="1"/>
</dbReference>
<dbReference type="Proteomes" id="UP001189757">
    <property type="component" value="Unassembled WGS sequence"/>
</dbReference>
<dbReference type="InterPro" id="IPR014710">
    <property type="entry name" value="RmlC-like_jellyroll"/>
</dbReference>
<dbReference type="CDD" id="cd06124">
    <property type="entry name" value="cupin_NimR-like_N"/>
    <property type="match status" value="1"/>
</dbReference>
<dbReference type="Pfam" id="PF12833">
    <property type="entry name" value="HTH_18"/>
    <property type="match status" value="1"/>
</dbReference>
<reference evidence="6 7" key="1">
    <citation type="submission" date="2023-07" db="EMBL/GenBank/DDBJ databases">
        <authorList>
            <person name="Peeters C."/>
        </authorList>
    </citation>
    <scope>NUCLEOTIDE SEQUENCE [LARGE SCALE GENOMIC DNA]</scope>
    <source>
        <strain evidence="6 7">LMG 18101</strain>
    </source>
</reference>
<feature type="domain" description="HTH araC/xylS-type" evidence="5">
    <location>
        <begin position="161"/>
        <end position="258"/>
    </location>
</feature>
<keyword evidence="2" id="KW-0238">DNA-binding</keyword>
<evidence type="ECO:0000256" key="2">
    <source>
        <dbReference type="ARBA" id="ARBA00023125"/>
    </source>
</evidence>
<dbReference type="PROSITE" id="PS00041">
    <property type="entry name" value="HTH_ARAC_FAMILY_1"/>
    <property type="match status" value="1"/>
</dbReference>
<comment type="caution">
    <text evidence="6">The sequence shown here is derived from an EMBL/GenBank/DDBJ whole genome shotgun (WGS) entry which is preliminary data.</text>
</comment>